<comment type="caution">
    <text evidence="1">The sequence shown here is derived from an EMBL/GenBank/DDBJ whole genome shotgun (WGS) entry which is preliminary data.</text>
</comment>
<keyword evidence="2" id="KW-1185">Reference proteome</keyword>
<organism evidence="1 2">
    <name type="scientific">Desmophyllum pertusum</name>
    <dbReference type="NCBI Taxonomy" id="174260"/>
    <lineage>
        <taxon>Eukaryota</taxon>
        <taxon>Metazoa</taxon>
        <taxon>Cnidaria</taxon>
        <taxon>Anthozoa</taxon>
        <taxon>Hexacorallia</taxon>
        <taxon>Scleractinia</taxon>
        <taxon>Caryophylliina</taxon>
        <taxon>Caryophylliidae</taxon>
        <taxon>Desmophyllum</taxon>
    </lineage>
</organism>
<gene>
    <name evidence="1" type="ORF">OS493_013093</name>
</gene>
<accession>A0A9W9YQ57</accession>
<name>A0A9W9YQ57_9CNID</name>
<dbReference type="OrthoDB" id="506498at2759"/>
<protein>
    <submittedName>
        <fullName evidence="1">Uncharacterized protein</fullName>
    </submittedName>
</protein>
<evidence type="ECO:0000313" key="1">
    <source>
        <dbReference type="EMBL" id="KAJ7362007.1"/>
    </source>
</evidence>
<dbReference type="Gene3D" id="3.40.50.150">
    <property type="entry name" value="Vaccinia Virus protein VP39"/>
    <property type="match status" value="1"/>
</dbReference>
<reference evidence="1" key="1">
    <citation type="submission" date="2023-01" db="EMBL/GenBank/DDBJ databases">
        <title>Genome assembly of the deep-sea coral Lophelia pertusa.</title>
        <authorList>
            <person name="Herrera S."/>
            <person name="Cordes E."/>
        </authorList>
    </citation>
    <scope>NUCLEOTIDE SEQUENCE</scope>
    <source>
        <strain evidence="1">USNM1676648</strain>
        <tissue evidence="1">Polyp</tissue>
    </source>
</reference>
<dbReference type="InterPro" id="IPR029063">
    <property type="entry name" value="SAM-dependent_MTases_sf"/>
</dbReference>
<dbReference type="EMBL" id="MU827307">
    <property type="protein sequence ID" value="KAJ7362007.1"/>
    <property type="molecule type" value="Genomic_DNA"/>
</dbReference>
<evidence type="ECO:0000313" key="2">
    <source>
        <dbReference type="Proteomes" id="UP001163046"/>
    </source>
</evidence>
<dbReference type="SUPFAM" id="SSF53335">
    <property type="entry name" value="S-adenosyl-L-methionine-dependent methyltransferases"/>
    <property type="match status" value="1"/>
</dbReference>
<sequence>MIRFRHLPRAATVWKNTLSLLKPLPREMSDESVHPMAEKGFDKLTSKIYERSRPSYTKESVNFLLDKLGIPHQDRSSDPPLRILELGTGTGKFTRILQEALHGSKVQIPSE</sequence>
<proteinExistence type="predicted"/>
<dbReference type="Proteomes" id="UP001163046">
    <property type="component" value="Unassembled WGS sequence"/>
</dbReference>
<dbReference type="AlphaFoldDB" id="A0A9W9YQ57"/>